<dbReference type="GO" id="GO:0008168">
    <property type="term" value="F:methyltransferase activity"/>
    <property type="evidence" value="ECO:0007669"/>
    <property type="project" value="UniProtKB-KW"/>
</dbReference>
<keyword evidence="2" id="KW-0489">Methyltransferase</keyword>
<dbReference type="GO" id="GO:0032259">
    <property type="term" value="P:methylation"/>
    <property type="evidence" value="ECO:0007669"/>
    <property type="project" value="UniProtKB-KW"/>
</dbReference>
<dbReference type="EMBL" id="CP068595">
    <property type="protein sequence ID" value="QQZ62199.1"/>
    <property type="molecule type" value="Genomic_DNA"/>
</dbReference>
<sequence length="265" mass="30387">MEFFCDKNPIKQKENYCGLPVISPEQLITNHKDDIVVIATLQYNNEIYSELIELGFSKENILFFNSDPYSLTHFLNEKQYFEESIVAPNENEVFVDAGCFDFGNSLVFKKWSNNSYEKIYAFEPDPLNYKKCKEVILEKGVKNVEMINAGLWSENTTLHFNADGSGGSSIEMDGTSNVNVVSLDSVLNGQRASFIKMDIEGAELEALKGAKDTILKYRPRLAICIYHKPEDIIEIPLYLQSLIPDYKFYIRHYSNYTIETVLYAI</sequence>
<keyword evidence="3" id="KW-1185">Reference proteome</keyword>
<dbReference type="PANTHER" id="PTHR34203">
    <property type="entry name" value="METHYLTRANSFERASE, FKBM FAMILY PROTEIN"/>
    <property type="match status" value="1"/>
</dbReference>
<dbReference type="SUPFAM" id="SSF53335">
    <property type="entry name" value="S-adenosyl-L-methionine-dependent methyltransferases"/>
    <property type="match status" value="1"/>
</dbReference>
<dbReference type="InterPro" id="IPR006342">
    <property type="entry name" value="FkbM_mtfrase"/>
</dbReference>
<dbReference type="KEGG" id="pson:JI735_06065"/>
<dbReference type="NCBIfam" id="TIGR01444">
    <property type="entry name" value="fkbM_fam"/>
    <property type="match status" value="1"/>
</dbReference>
<feature type="domain" description="Methyltransferase FkbM" evidence="1">
    <location>
        <begin position="107"/>
        <end position="240"/>
    </location>
</feature>
<evidence type="ECO:0000259" key="1">
    <source>
        <dbReference type="Pfam" id="PF05050"/>
    </source>
</evidence>
<dbReference type="Gene3D" id="3.40.50.150">
    <property type="entry name" value="Vaccinia Virus protein VP39"/>
    <property type="match status" value="1"/>
</dbReference>
<protein>
    <submittedName>
        <fullName evidence="2">FkbM family methyltransferase</fullName>
    </submittedName>
</protein>
<dbReference type="Pfam" id="PF05050">
    <property type="entry name" value="Methyltransf_21"/>
    <property type="match status" value="1"/>
</dbReference>
<evidence type="ECO:0000313" key="2">
    <source>
        <dbReference type="EMBL" id="QQZ62199.1"/>
    </source>
</evidence>
<dbReference type="InterPro" id="IPR029063">
    <property type="entry name" value="SAM-dependent_MTases_sf"/>
</dbReference>
<dbReference type="PANTHER" id="PTHR34203:SF15">
    <property type="entry name" value="SLL1173 PROTEIN"/>
    <property type="match status" value="1"/>
</dbReference>
<keyword evidence="2" id="KW-0808">Transferase</keyword>
<dbReference type="InterPro" id="IPR052514">
    <property type="entry name" value="SAM-dependent_MTase"/>
</dbReference>
<dbReference type="RefSeq" id="WP_202677178.1">
    <property type="nucleotide sequence ID" value="NZ_CP068595.1"/>
</dbReference>
<evidence type="ECO:0000313" key="3">
    <source>
        <dbReference type="Proteomes" id="UP000595841"/>
    </source>
</evidence>
<name>A0A974SE85_9BACL</name>
<dbReference type="Proteomes" id="UP000595841">
    <property type="component" value="Chromosome"/>
</dbReference>
<organism evidence="2 3">
    <name type="scientific">Paenibacillus sonchi</name>
    <dbReference type="NCBI Taxonomy" id="373687"/>
    <lineage>
        <taxon>Bacteria</taxon>
        <taxon>Bacillati</taxon>
        <taxon>Bacillota</taxon>
        <taxon>Bacilli</taxon>
        <taxon>Bacillales</taxon>
        <taxon>Paenibacillaceae</taxon>
        <taxon>Paenibacillus</taxon>
        <taxon>Paenibacillus sonchi group</taxon>
    </lineage>
</organism>
<reference evidence="2 3" key="1">
    <citation type="submission" date="2021-01" db="EMBL/GenBank/DDBJ databases">
        <title>Whole genome sequence of Paenibacillus sonchi LMG 24727 for comparative genomics.</title>
        <authorList>
            <person name="Lee G."/>
            <person name="Kim M.-J."/>
            <person name="Lim K."/>
            <person name="Shin J.-H."/>
        </authorList>
    </citation>
    <scope>NUCLEOTIDE SEQUENCE [LARGE SCALE GENOMIC DNA]</scope>
    <source>
        <strain evidence="2 3">LMG 24727</strain>
    </source>
</reference>
<proteinExistence type="predicted"/>
<accession>A0A974SE85</accession>
<dbReference type="AlphaFoldDB" id="A0A974SE85"/>
<dbReference type="Gene3D" id="3.40.50.720">
    <property type="entry name" value="NAD(P)-binding Rossmann-like Domain"/>
    <property type="match status" value="1"/>
</dbReference>
<gene>
    <name evidence="2" type="ORF">JI735_06065</name>
</gene>